<comment type="caution">
    <text evidence="1">The sequence shown here is derived from an EMBL/GenBank/DDBJ whole genome shotgun (WGS) entry which is preliminary data.</text>
</comment>
<reference evidence="1 2" key="1">
    <citation type="journal article" date="2019" name="Int. J. Syst. Evol. Microbiol.">
        <title>The Global Catalogue of Microorganisms (GCM) 10K type strain sequencing project: providing services to taxonomists for standard genome sequencing and annotation.</title>
        <authorList>
            <consortium name="The Broad Institute Genomics Platform"/>
            <consortium name="The Broad Institute Genome Sequencing Center for Infectious Disease"/>
            <person name="Wu L."/>
            <person name="Ma J."/>
        </authorList>
    </citation>
    <scope>NUCLEOTIDE SEQUENCE [LARGE SCALE GENOMIC DNA]</scope>
    <source>
        <strain evidence="1 2">JCM 13244</strain>
    </source>
</reference>
<name>A0ABN2IKF8_9ACTN</name>
<dbReference type="RefSeq" id="WP_211122915.1">
    <property type="nucleotide sequence ID" value="NZ_BAAALR010000061.1"/>
</dbReference>
<dbReference type="EMBL" id="BAAALR010000061">
    <property type="protein sequence ID" value="GAA1706793.1"/>
    <property type="molecule type" value="Genomic_DNA"/>
</dbReference>
<gene>
    <name evidence="1" type="ORF">GCM10009680_54410</name>
</gene>
<dbReference type="Pfam" id="PF11848">
    <property type="entry name" value="DUF3368"/>
    <property type="match status" value="1"/>
</dbReference>
<organism evidence="1 2">
    <name type="scientific">Streptomyces yatensis</name>
    <dbReference type="NCBI Taxonomy" id="155177"/>
    <lineage>
        <taxon>Bacteria</taxon>
        <taxon>Bacillati</taxon>
        <taxon>Actinomycetota</taxon>
        <taxon>Actinomycetes</taxon>
        <taxon>Kitasatosporales</taxon>
        <taxon>Streptomycetaceae</taxon>
        <taxon>Streptomyces</taxon>
        <taxon>Streptomyces violaceusniger group</taxon>
    </lineage>
</organism>
<accession>A0ABN2IKF8</accession>
<evidence type="ECO:0000313" key="1">
    <source>
        <dbReference type="EMBL" id="GAA1706793.1"/>
    </source>
</evidence>
<keyword evidence="2" id="KW-1185">Reference proteome</keyword>
<sequence length="184" mass="21038">MTATHRTWWFPDNTVLCNFAAVDRLSLLEKVLDSRGRWTQAVAYEATRSARHLPRLRTVLADGWLGRPIEIDDPHETQLVDRLRRLVFAGDPRRPLQHLGEAETLTLIQNRPEFAGSVWITDDGEAGRFARRKGITVLDTVDIVRVAVAEELVVAHEGHRLLHAMTEQGRHLRGIPQRPEDLRH</sequence>
<proteinExistence type="predicted"/>
<evidence type="ECO:0008006" key="3">
    <source>
        <dbReference type="Google" id="ProtNLM"/>
    </source>
</evidence>
<dbReference type="InterPro" id="IPR021799">
    <property type="entry name" value="PIN-like_prokaryotic"/>
</dbReference>
<protein>
    <recommendedName>
        <fullName evidence="3">PIN domain-containing protein</fullName>
    </recommendedName>
</protein>
<evidence type="ECO:0000313" key="2">
    <source>
        <dbReference type="Proteomes" id="UP001499947"/>
    </source>
</evidence>
<dbReference type="Proteomes" id="UP001499947">
    <property type="component" value="Unassembled WGS sequence"/>
</dbReference>